<dbReference type="Proteomes" id="UP000182798">
    <property type="component" value="Unassembled WGS sequence"/>
</dbReference>
<reference evidence="5" key="1">
    <citation type="submission" date="2016-09" db="EMBL/GenBank/DDBJ databases">
        <title>Genome Sequence of Bathymodiolus thermophilus sulfur-oxidizing gill endosymbiont.</title>
        <authorList>
            <person name="Ponnudurai R."/>
            <person name="Kleiner M."/>
            <person name="Sayavedra L."/>
            <person name="Thuermer A."/>
            <person name="Felbeck H."/>
            <person name="Schlueter R."/>
            <person name="Schweder T."/>
            <person name="Markert S."/>
        </authorList>
    </citation>
    <scope>NUCLEOTIDE SEQUENCE [LARGE SCALE GENOMIC DNA]</scope>
    <source>
        <strain evidence="5">BAT/CrabSpa'14</strain>
    </source>
</reference>
<dbReference type="SUPFAM" id="SSF110087">
    <property type="entry name" value="DR1885-like metal-binding protein"/>
    <property type="match status" value="1"/>
</dbReference>
<reference evidence="2 6" key="3">
    <citation type="submission" date="2017-11" db="EMBL/GenBank/DDBJ databases">
        <title>Genome sequence of the bacterial symbiont EPR9N from a vent mussel Bathymodiolus thermophilus.</title>
        <authorList>
            <person name="Won Y.-J."/>
        </authorList>
    </citation>
    <scope>NUCLEOTIDE SEQUENCE [LARGE SCALE GENOMIC DNA]</scope>
    <source>
        <strain evidence="2 6">EPR9N</strain>
    </source>
</reference>
<dbReference type="RefSeq" id="WP_071563378.1">
    <property type="nucleotide sequence ID" value="NZ_CAESAQ020000099.1"/>
</dbReference>
<dbReference type="KEGG" id="bthg:MS2017_0594"/>
<dbReference type="EMBL" id="MIQH01000224">
    <property type="protein sequence ID" value="OIR25554.1"/>
    <property type="molecule type" value="Genomic_DNA"/>
</dbReference>
<protein>
    <recommendedName>
        <fullName evidence="8">Copper chaperone PCu(A)C</fullName>
    </recommendedName>
</protein>
<evidence type="ECO:0008006" key="8">
    <source>
        <dbReference type="Google" id="ProtNLM"/>
    </source>
</evidence>
<evidence type="ECO:0000313" key="2">
    <source>
        <dbReference type="EMBL" id="AYQ56329.1"/>
    </source>
</evidence>
<evidence type="ECO:0000313" key="3">
    <source>
        <dbReference type="EMBL" id="CAB5506333.1"/>
    </source>
</evidence>
<evidence type="ECO:0000313" key="7">
    <source>
        <dbReference type="Proteomes" id="UP000643672"/>
    </source>
</evidence>
<dbReference type="PANTHER" id="PTHR36302:SF1">
    <property type="entry name" value="COPPER CHAPERONE PCU(A)C"/>
    <property type="match status" value="1"/>
</dbReference>
<proteinExistence type="predicted"/>
<dbReference type="Proteomes" id="UP000643672">
    <property type="component" value="Unassembled WGS sequence"/>
</dbReference>
<gene>
    <name evidence="4" type="ORF">BGC33_13585</name>
    <name evidence="2" type="ORF">MS2017_0594</name>
    <name evidence="3" type="ORF">THERMOS_2288</name>
</gene>
<dbReference type="OrthoDB" id="9796962at2"/>
<dbReference type="InterPro" id="IPR007410">
    <property type="entry name" value="LpqE-like"/>
</dbReference>
<evidence type="ECO:0000313" key="4">
    <source>
        <dbReference type="EMBL" id="OIR25554.1"/>
    </source>
</evidence>
<dbReference type="PANTHER" id="PTHR36302">
    <property type="entry name" value="BLR7088 PROTEIN"/>
    <property type="match status" value="1"/>
</dbReference>
<feature type="signal peptide" evidence="1">
    <location>
        <begin position="1"/>
        <end position="23"/>
    </location>
</feature>
<name>A0A1J5TXS3_9GAMM</name>
<feature type="chain" id="PRO_5044561950" description="Copper chaperone PCu(A)C" evidence="1">
    <location>
        <begin position="24"/>
        <end position="168"/>
    </location>
</feature>
<evidence type="ECO:0000256" key="1">
    <source>
        <dbReference type="SAM" id="SignalP"/>
    </source>
</evidence>
<dbReference type="EMBL" id="CP024634">
    <property type="protein sequence ID" value="AYQ56329.1"/>
    <property type="molecule type" value="Genomic_DNA"/>
</dbReference>
<keyword evidence="1" id="KW-0732">Signal</keyword>
<evidence type="ECO:0000313" key="6">
    <source>
        <dbReference type="Proteomes" id="UP000278334"/>
    </source>
</evidence>
<dbReference type="Proteomes" id="UP000278334">
    <property type="component" value="Chromosome"/>
</dbReference>
<sequence length="168" mass="18588">MKKITLNLTLTLLSLLFAIQVNAMTHNNGEQHNMDTISIHNPWVRSAPPNAPALGAFVEIYNHSDKDIKLLSASASGYKRLELHQSGHKNGMMTMVRKDFALVPAHGKLVFKPGSWHVMMIKPEKVPKEGGVVAITFAFDNGFSKTVNAIVKKANMMKANMTMKDHGH</sequence>
<dbReference type="Gene3D" id="2.60.40.1890">
    <property type="entry name" value="PCu(A)C copper chaperone"/>
    <property type="match status" value="1"/>
</dbReference>
<dbReference type="InterPro" id="IPR058248">
    <property type="entry name" value="Lxx211020-like"/>
</dbReference>
<keyword evidence="7" id="KW-1185">Reference proteome</keyword>
<accession>A0A1J5TXS3</accession>
<dbReference type="InterPro" id="IPR036182">
    <property type="entry name" value="PCuAC_sf"/>
</dbReference>
<dbReference type="EMBL" id="CAESAQ020000099">
    <property type="protein sequence ID" value="CAB5506333.1"/>
    <property type="molecule type" value="Genomic_DNA"/>
</dbReference>
<reference evidence="3 7" key="4">
    <citation type="submission" date="2020-05" db="EMBL/GenBank/DDBJ databases">
        <authorList>
            <person name="Petersen J."/>
            <person name="Sayavedra L."/>
        </authorList>
    </citation>
    <scope>NUCLEOTIDE SEQUENCE [LARGE SCALE GENOMIC DNA]</scope>
    <source>
        <strain evidence="3">B thermophilus SOXS</strain>
    </source>
</reference>
<organism evidence="4 5">
    <name type="scientific">Bathymodiolus thermophilus thioautotrophic gill symbiont</name>
    <dbReference type="NCBI Taxonomy" id="2360"/>
    <lineage>
        <taxon>Bacteria</taxon>
        <taxon>Pseudomonadati</taxon>
        <taxon>Pseudomonadota</taxon>
        <taxon>Gammaproteobacteria</taxon>
        <taxon>sulfur-oxidizing symbionts</taxon>
    </lineage>
</organism>
<reference evidence="4" key="2">
    <citation type="journal article" date="2017" name="Stand. Genomic Sci.">
        <title>Genome sequence of the sulfur-oxidizing Bathymodiolus thermophilus gill endosymbiont.</title>
        <authorList>
            <person name="Ponnudurai R."/>
            <person name="Sayavedra L."/>
            <person name="Kleiner M."/>
            <person name="Heiden S.E."/>
            <person name="Thurmer A."/>
            <person name="Felbeck H."/>
            <person name="Schluter R."/>
            <person name="Sievert S.M."/>
            <person name="Daniel R."/>
            <person name="Schweder T."/>
            <person name="Markert S."/>
        </authorList>
    </citation>
    <scope>NUCLEOTIDE SEQUENCE</scope>
    <source>
        <strain evidence="4">BAT/CrabSpa'14</strain>
    </source>
</reference>
<dbReference type="Pfam" id="PF04314">
    <property type="entry name" value="PCuAC"/>
    <property type="match status" value="1"/>
</dbReference>
<evidence type="ECO:0000313" key="5">
    <source>
        <dbReference type="Proteomes" id="UP000182798"/>
    </source>
</evidence>
<dbReference type="AlphaFoldDB" id="A0A1J5TXS3"/>